<dbReference type="PROSITE" id="PS51471">
    <property type="entry name" value="FE2OG_OXY"/>
    <property type="match status" value="1"/>
</dbReference>
<dbReference type="OrthoDB" id="271595at2759"/>
<feature type="region of interest" description="Disordered" evidence="2">
    <location>
        <begin position="1222"/>
        <end position="1344"/>
    </location>
</feature>
<gene>
    <name evidence="4" type="ORF">KFL_000040450</name>
</gene>
<evidence type="ECO:0000256" key="2">
    <source>
        <dbReference type="SAM" id="MobiDB-lite"/>
    </source>
</evidence>
<dbReference type="GO" id="GO:0003729">
    <property type="term" value="F:mRNA binding"/>
    <property type="evidence" value="ECO:0007669"/>
    <property type="project" value="InterPro"/>
</dbReference>
<dbReference type="InterPro" id="IPR044842">
    <property type="entry name" value="ALKBH9B/ALKBH10B-like"/>
</dbReference>
<sequence>MYAASVRQDGPSGSEAGVRAGPATSLSTRGRAGASSSAPVCTQDAAKSAAGVNAQGNGNYGTSLEGQDWIARKANGFNGTAAAAENHSRVSGAVSGFMAVSGERAQKRGARSVDLDSVELDDERPASAPSFSEPGGPPSEAAVGREDNAAEAVGQKERRKQRLERKRRKESDGDSIPGSKAAFAAQHGGEGQALAERDAGPEREQQNGNRLPHSLSGDIDLGPALEKGETWLRRPEAEGDEPRVNGHAPGGAASAGNAYEACLDEITARPRPLSADFPALGEGVRVPAAAAPLKRFTNLRRPESWGGGDDVTGAKSSWAKHISSRAAEGEGSAAQPDVQTDAQTEEYVRKRTAFEEEDRRKRRKMRTKDDFECFERLKGGRMVNSVQGLVLHEQFLDDEEQAAAVSMIRELEQLGADGGLRGRTYTAPRKWMKGKGRVTIQFGCCYNYAVDKMGRPPGILQDEAVEPMPTFLEDILDRMVRWKVMPGGKKRPNSAIINLYSEGDCIPIHIDHHDFDRPFCTMSLLSVAPIKFGAVMESLDAGQFSGAFELPLSKGSVCILNGNAADVAKHCIPSVPEPRISVTFRRMKPEKAPYMNIVLPLPDFPVFHRRAFSPSLIPPSLGPPSLLSDPLPFEAPRAPPIDVSAEVWPDLLGRSAGGPVEKDFGRASGAQPWAPRPPTRPLSGGGPVRAENGRGSGSGNAPPPLTRASSGGNPVSSGTAEWPDLGTSVKGGPSKRSISAERNGRPNETVRSKPLPSSQSGSGGALPPRPSSQSEAGSQPRERDPSQLPESVAQFESEEPRARENGGGFGRSEMRSASPIRTAGDVRNLSQPSSPNPNPSEASVASESGPSSAVQTKGNQVESMETDNPAPDFAALPDVGAVRKGASDDDPDASRNRTSSQTPSDHASSEPNADSNPSHADSDPIHGPKADEQSSQFQRPELDLTGVKRTESPRSNGHADVRIGAMSPDGFSRGSVGGGQVSRGDRAGQTSEVQDPRARKERSVPLDYVARNGSVGNGHERRTSREPNPDTADPDRNQGLEWRKDRSRTQSTEIAYPRRYEQSVTSAYGGRRQNEERSAASEMARGQSEERSGISYGGRGRKGWRPEFRGRSVERRFSPEPRQGQNGWSAGNGTGSAWNASPGQSDWKRRPDPPLSPGRLVSAADEYRRGAYEHAGAYNPSTGAYGGNAGETYGGESCQSTGMESKGNLAAAAPAFVSRALMRPNSGLGGRSDRPTPSGSYNGASPHQPRRDAGQNGSSSGAHSHRPGWDAASGNGGYSHQPGVPARQDGAGNGAYTHQPGPNAGPDGLGNGATPEAWKFEGENGSASLGQTAPDDDGGMKSKNIPRVDVAWFFDSASTPKSASPGKEQIGEQSAEGSAGVGSPQQSLAMFFPKETPKKEPQSD</sequence>
<feature type="compositionally biased region" description="Low complexity" evidence="2">
    <location>
        <begin position="324"/>
        <end position="334"/>
    </location>
</feature>
<dbReference type="PANTHER" id="PTHR31447">
    <property type="entry name" value="HYDROXYPROLINE-RICH GLYCOPROTEIN FAMILY PROTEIN-RELATED"/>
    <property type="match status" value="1"/>
</dbReference>
<dbReference type="Gene3D" id="2.60.120.590">
    <property type="entry name" value="Alpha-ketoglutarate-dependent dioxygenase AlkB-like"/>
    <property type="match status" value="1"/>
</dbReference>
<feature type="compositionally biased region" description="Basic and acidic residues" evidence="2">
    <location>
        <begin position="226"/>
        <end position="244"/>
    </location>
</feature>
<feature type="compositionally biased region" description="Basic and acidic residues" evidence="2">
    <location>
        <begin position="738"/>
        <end position="751"/>
    </location>
</feature>
<feature type="compositionally biased region" description="Polar residues" evidence="2">
    <location>
        <begin position="1123"/>
        <end position="1144"/>
    </location>
</feature>
<comment type="similarity">
    <text evidence="1">Belongs to the alkB family.</text>
</comment>
<feature type="domain" description="Fe2OG dioxygenase" evidence="3">
    <location>
        <begin position="491"/>
        <end position="588"/>
    </location>
</feature>
<feature type="compositionally biased region" description="Low complexity" evidence="2">
    <location>
        <begin position="126"/>
        <end position="141"/>
    </location>
</feature>
<evidence type="ECO:0000313" key="5">
    <source>
        <dbReference type="Proteomes" id="UP000054558"/>
    </source>
</evidence>
<feature type="compositionally biased region" description="Basic and acidic residues" evidence="2">
    <location>
        <begin position="994"/>
        <end position="1004"/>
    </location>
</feature>
<feature type="compositionally biased region" description="Polar residues" evidence="2">
    <location>
        <begin position="707"/>
        <end position="719"/>
    </location>
</feature>
<feature type="compositionally biased region" description="Gly residues" evidence="2">
    <location>
        <begin position="1184"/>
        <end position="1193"/>
    </location>
</feature>
<feature type="region of interest" description="Disordered" evidence="2">
    <location>
        <begin position="1175"/>
        <end position="1208"/>
    </location>
</feature>
<reference evidence="4 5" key="1">
    <citation type="journal article" date="2014" name="Nat. Commun.">
        <title>Klebsormidium flaccidum genome reveals primary factors for plant terrestrial adaptation.</title>
        <authorList>
            <person name="Hori K."/>
            <person name="Maruyama F."/>
            <person name="Fujisawa T."/>
            <person name="Togashi T."/>
            <person name="Yamamoto N."/>
            <person name="Seo M."/>
            <person name="Sato S."/>
            <person name="Yamada T."/>
            <person name="Mori H."/>
            <person name="Tajima N."/>
            <person name="Moriyama T."/>
            <person name="Ikeuchi M."/>
            <person name="Watanabe M."/>
            <person name="Wada H."/>
            <person name="Kobayashi K."/>
            <person name="Saito M."/>
            <person name="Masuda T."/>
            <person name="Sasaki-Sekimoto Y."/>
            <person name="Mashiguchi K."/>
            <person name="Awai K."/>
            <person name="Shimojima M."/>
            <person name="Masuda S."/>
            <person name="Iwai M."/>
            <person name="Nobusawa T."/>
            <person name="Narise T."/>
            <person name="Kondo S."/>
            <person name="Saito H."/>
            <person name="Sato R."/>
            <person name="Murakawa M."/>
            <person name="Ihara Y."/>
            <person name="Oshima-Yamada Y."/>
            <person name="Ohtaka K."/>
            <person name="Satoh M."/>
            <person name="Sonobe K."/>
            <person name="Ishii M."/>
            <person name="Ohtani R."/>
            <person name="Kanamori-Sato M."/>
            <person name="Honoki R."/>
            <person name="Miyazaki D."/>
            <person name="Mochizuki H."/>
            <person name="Umetsu J."/>
            <person name="Higashi K."/>
            <person name="Shibata D."/>
            <person name="Kamiya Y."/>
            <person name="Sato N."/>
            <person name="Nakamura Y."/>
            <person name="Tabata S."/>
            <person name="Ida S."/>
            <person name="Kurokawa K."/>
            <person name="Ohta H."/>
        </authorList>
    </citation>
    <scope>NUCLEOTIDE SEQUENCE [LARGE SCALE GENOMIC DNA]</scope>
    <source>
        <strain evidence="4 5">NIES-2285</strain>
    </source>
</reference>
<dbReference type="InterPro" id="IPR037151">
    <property type="entry name" value="AlkB-like_sf"/>
</dbReference>
<dbReference type="SUPFAM" id="SSF51197">
    <property type="entry name" value="Clavaminate synthase-like"/>
    <property type="match status" value="1"/>
</dbReference>
<feature type="compositionally biased region" description="Polar residues" evidence="2">
    <location>
        <begin position="54"/>
        <end position="64"/>
    </location>
</feature>
<feature type="compositionally biased region" description="Basic and acidic residues" evidence="2">
    <location>
        <begin position="195"/>
        <end position="205"/>
    </location>
</feature>
<dbReference type="InterPro" id="IPR005123">
    <property type="entry name" value="Oxoglu/Fe-dep_dioxygenase_dom"/>
</dbReference>
<feature type="compositionally biased region" description="Polar residues" evidence="2">
    <location>
        <begin position="896"/>
        <end position="919"/>
    </location>
</feature>
<feature type="region of interest" description="Disordered" evidence="2">
    <location>
        <begin position="1356"/>
        <end position="1404"/>
    </location>
</feature>
<dbReference type="Pfam" id="PF13532">
    <property type="entry name" value="2OG-FeII_Oxy_2"/>
    <property type="match status" value="1"/>
</dbReference>
<evidence type="ECO:0000256" key="1">
    <source>
        <dbReference type="ARBA" id="ARBA00007879"/>
    </source>
</evidence>
<dbReference type="EMBL" id="DF236953">
    <property type="protein sequence ID" value="GAQ77845.1"/>
    <property type="molecule type" value="Genomic_DNA"/>
</dbReference>
<dbReference type="Proteomes" id="UP000054558">
    <property type="component" value="Unassembled WGS sequence"/>
</dbReference>
<feature type="compositionally biased region" description="Basic and acidic residues" evidence="2">
    <location>
        <begin position="940"/>
        <end position="961"/>
    </location>
</feature>
<feature type="compositionally biased region" description="Basic residues" evidence="2">
    <location>
        <begin position="157"/>
        <end position="168"/>
    </location>
</feature>
<name>A0A1Y1HHC2_KLENI</name>
<keyword evidence="5" id="KW-1185">Reference proteome</keyword>
<feature type="compositionally biased region" description="Polar residues" evidence="2">
    <location>
        <begin position="841"/>
        <end position="863"/>
    </location>
</feature>
<organism evidence="4 5">
    <name type="scientific">Klebsormidium nitens</name>
    <name type="common">Green alga</name>
    <name type="synonym">Ulothrix nitens</name>
    <dbReference type="NCBI Taxonomy" id="105231"/>
    <lineage>
        <taxon>Eukaryota</taxon>
        <taxon>Viridiplantae</taxon>
        <taxon>Streptophyta</taxon>
        <taxon>Klebsormidiophyceae</taxon>
        <taxon>Klebsormidiales</taxon>
        <taxon>Klebsormidiaceae</taxon>
        <taxon>Klebsormidium</taxon>
    </lineage>
</organism>
<protein>
    <submittedName>
        <fullName evidence="4">2-oxoglutarate and Fe(II)-dependent oxygenase superfamily protein</fullName>
    </submittedName>
</protein>
<feature type="compositionally biased region" description="Basic and acidic residues" evidence="2">
    <location>
        <begin position="920"/>
        <end position="932"/>
    </location>
</feature>
<dbReference type="OMA" id="HEAELCK"/>
<dbReference type="STRING" id="105231.A0A1Y1HHC2"/>
<accession>A0A1Y1HHC2</accession>
<dbReference type="PANTHER" id="PTHR31447:SF23">
    <property type="entry name" value="2-OXOGLUTARATE AND FE(II)-DEPENDENT OXYGENASE SUPERFAMILY PROTEIN"/>
    <property type="match status" value="1"/>
</dbReference>
<feature type="compositionally biased region" description="Low complexity" evidence="2">
    <location>
        <begin position="29"/>
        <end position="38"/>
    </location>
</feature>
<feature type="compositionally biased region" description="Basic and acidic residues" evidence="2">
    <location>
        <begin position="346"/>
        <end position="359"/>
    </location>
</feature>
<feature type="compositionally biased region" description="Polar residues" evidence="2">
    <location>
        <begin position="1235"/>
        <end position="1245"/>
    </location>
</feature>
<dbReference type="InterPro" id="IPR027450">
    <property type="entry name" value="AlkB-like"/>
</dbReference>
<evidence type="ECO:0000313" key="4">
    <source>
        <dbReference type="EMBL" id="GAQ77845.1"/>
    </source>
</evidence>
<proteinExistence type="inferred from homology"/>
<feature type="compositionally biased region" description="Basic and acidic residues" evidence="2">
    <location>
        <begin position="1018"/>
        <end position="1048"/>
    </location>
</feature>
<feature type="region of interest" description="Disordered" evidence="2">
    <location>
        <begin position="654"/>
        <end position="1162"/>
    </location>
</feature>
<dbReference type="GO" id="GO:0032451">
    <property type="term" value="F:demethylase activity"/>
    <property type="evidence" value="ECO:0007669"/>
    <property type="project" value="InterPro"/>
</dbReference>
<feature type="region of interest" description="Disordered" evidence="2">
    <location>
        <begin position="1"/>
        <end position="64"/>
    </location>
</feature>
<dbReference type="GO" id="GO:0006402">
    <property type="term" value="P:mRNA catabolic process"/>
    <property type="evidence" value="ECO:0007669"/>
    <property type="project" value="InterPro"/>
</dbReference>
<feature type="region of interest" description="Disordered" evidence="2">
    <location>
        <begin position="304"/>
        <end position="362"/>
    </location>
</feature>
<feature type="region of interest" description="Disordered" evidence="2">
    <location>
        <begin position="103"/>
        <end position="255"/>
    </location>
</feature>
<feature type="compositionally biased region" description="Basic and acidic residues" evidence="2">
    <location>
        <begin position="1104"/>
        <end position="1119"/>
    </location>
</feature>
<feature type="compositionally biased region" description="Basic and acidic residues" evidence="2">
    <location>
        <begin position="1395"/>
        <end position="1404"/>
    </location>
</feature>
<evidence type="ECO:0000259" key="3">
    <source>
        <dbReference type="PROSITE" id="PS51471"/>
    </source>
</evidence>